<dbReference type="AlphaFoldDB" id="A0AAW2HY86"/>
<evidence type="ECO:0000313" key="2">
    <source>
        <dbReference type="EMBL" id="KAL0274838.1"/>
    </source>
</evidence>
<comment type="caution">
    <text evidence="2">The sequence shown here is derived from an EMBL/GenBank/DDBJ whole genome shotgun (WGS) entry which is preliminary data.</text>
</comment>
<reference evidence="2" key="1">
    <citation type="journal article" date="2024" name="Gigascience">
        <title>Chromosome-level genome of the poultry shaft louse Menopon gallinae provides insight into the host-switching and adaptive evolution of parasitic lice.</title>
        <authorList>
            <person name="Xu Y."/>
            <person name="Ma L."/>
            <person name="Liu S."/>
            <person name="Liang Y."/>
            <person name="Liu Q."/>
            <person name="He Z."/>
            <person name="Tian L."/>
            <person name="Duan Y."/>
            <person name="Cai W."/>
            <person name="Li H."/>
            <person name="Song F."/>
        </authorList>
    </citation>
    <scope>NUCLEOTIDE SEQUENCE</scope>
    <source>
        <strain evidence="2">Cailab_2023a</strain>
    </source>
</reference>
<dbReference type="EMBL" id="JARGDH010000002">
    <property type="protein sequence ID" value="KAL0274838.1"/>
    <property type="molecule type" value="Genomic_DNA"/>
</dbReference>
<gene>
    <name evidence="2" type="ORF">PYX00_002868</name>
</gene>
<evidence type="ECO:0000256" key="1">
    <source>
        <dbReference type="SAM" id="SignalP"/>
    </source>
</evidence>
<accession>A0AAW2HY86</accession>
<sequence>MVIRKVLQIFRLKFTAVSALEGLPSGPDRISTDGIIDRSVAKLSAAAGDIRNINFGVGKCQHQQLTQIHQ</sequence>
<keyword evidence="1" id="KW-0732">Signal</keyword>
<feature type="chain" id="PRO_5043565205" evidence="1">
    <location>
        <begin position="20"/>
        <end position="70"/>
    </location>
</feature>
<protein>
    <submittedName>
        <fullName evidence="2">Uncharacterized protein</fullName>
    </submittedName>
</protein>
<feature type="signal peptide" evidence="1">
    <location>
        <begin position="1"/>
        <end position="19"/>
    </location>
</feature>
<organism evidence="2">
    <name type="scientific">Menopon gallinae</name>
    <name type="common">poultry shaft louse</name>
    <dbReference type="NCBI Taxonomy" id="328185"/>
    <lineage>
        <taxon>Eukaryota</taxon>
        <taxon>Metazoa</taxon>
        <taxon>Ecdysozoa</taxon>
        <taxon>Arthropoda</taxon>
        <taxon>Hexapoda</taxon>
        <taxon>Insecta</taxon>
        <taxon>Pterygota</taxon>
        <taxon>Neoptera</taxon>
        <taxon>Paraneoptera</taxon>
        <taxon>Psocodea</taxon>
        <taxon>Troctomorpha</taxon>
        <taxon>Phthiraptera</taxon>
        <taxon>Amblycera</taxon>
        <taxon>Menoponidae</taxon>
        <taxon>Menopon</taxon>
    </lineage>
</organism>
<name>A0AAW2HY86_9NEOP</name>
<proteinExistence type="predicted"/>